<keyword evidence="1" id="KW-0732">Signal</keyword>
<gene>
    <name evidence="2" type="ORF">GBAR_LOCUS4732</name>
</gene>
<dbReference type="Proteomes" id="UP001174909">
    <property type="component" value="Unassembled WGS sequence"/>
</dbReference>
<name>A0AA35R7W0_GEOBA</name>
<keyword evidence="3" id="KW-1185">Reference proteome</keyword>
<sequence>MKFVSLLALLPLFSILIAGCGSEISSEPRELLLAPNDFRNSSLSVLSLSEEQSLDGPSAQVELQGPQYRVLQSVVLYEDRELALSALDGIRSDLVSRGEAGPGAPQTSGVYQHMLGNDEAASLFFIEGRALVRLTVTGDNRVESLDQLAGLARDKLAGG</sequence>
<evidence type="ECO:0000256" key="1">
    <source>
        <dbReference type="SAM" id="SignalP"/>
    </source>
</evidence>
<reference evidence="2" key="1">
    <citation type="submission" date="2023-03" db="EMBL/GenBank/DDBJ databases">
        <authorList>
            <person name="Steffen K."/>
            <person name="Cardenas P."/>
        </authorList>
    </citation>
    <scope>NUCLEOTIDE SEQUENCE</scope>
</reference>
<organism evidence="2 3">
    <name type="scientific">Geodia barretti</name>
    <name type="common">Barrett's horny sponge</name>
    <dbReference type="NCBI Taxonomy" id="519541"/>
    <lineage>
        <taxon>Eukaryota</taxon>
        <taxon>Metazoa</taxon>
        <taxon>Porifera</taxon>
        <taxon>Demospongiae</taxon>
        <taxon>Heteroscleromorpha</taxon>
        <taxon>Tetractinellida</taxon>
        <taxon>Astrophorina</taxon>
        <taxon>Geodiidae</taxon>
        <taxon>Geodia</taxon>
    </lineage>
</organism>
<evidence type="ECO:0000313" key="2">
    <source>
        <dbReference type="EMBL" id="CAI8006455.1"/>
    </source>
</evidence>
<accession>A0AA35R7W0</accession>
<feature type="chain" id="PRO_5041245309" evidence="1">
    <location>
        <begin position="23"/>
        <end position="159"/>
    </location>
</feature>
<feature type="signal peptide" evidence="1">
    <location>
        <begin position="1"/>
        <end position="22"/>
    </location>
</feature>
<dbReference type="PROSITE" id="PS51257">
    <property type="entry name" value="PROKAR_LIPOPROTEIN"/>
    <property type="match status" value="1"/>
</dbReference>
<evidence type="ECO:0000313" key="3">
    <source>
        <dbReference type="Proteomes" id="UP001174909"/>
    </source>
</evidence>
<comment type="caution">
    <text evidence="2">The sequence shown here is derived from an EMBL/GenBank/DDBJ whole genome shotgun (WGS) entry which is preliminary data.</text>
</comment>
<proteinExistence type="predicted"/>
<dbReference type="EMBL" id="CASHTH010000688">
    <property type="protein sequence ID" value="CAI8006455.1"/>
    <property type="molecule type" value="Genomic_DNA"/>
</dbReference>
<protein>
    <submittedName>
        <fullName evidence="2">Uncharacterized protein</fullName>
    </submittedName>
</protein>
<dbReference type="AlphaFoldDB" id="A0AA35R7W0"/>